<dbReference type="PROSITE" id="PS51656">
    <property type="entry name" value="4FE4S"/>
    <property type="match status" value="1"/>
</dbReference>
<dbReference type="OrthoDB" id="9789936at2"/>
<evidence type="ECO:0000259" key="5">
    <source>
        <dbReference type="PROSITE" id="PS51656"/>
    </source>
</evidence>
<dbReference type="InterPro" id="IPR011005">
    <property type="entry name" value="Dihydropteroate_synth-like_sf"/>
</dbReference>
<dbReference type="InterPro" id="IPR007202">
    <property type="entry name" value="4Fe-4S_dom"/>
</dbReference>
<evidence type="ECO:0000256" key="4">
    <source>
        <dbReference type="ARBA" id="ARBA00023014"/>
    </source>
</evidence>
<accession>A0A1M5CWE5</accession>
<proteinExistence type="predicted"/>
<dbReference type="GO" id="GO:0046872">
    <property type="term" value="F:metal ion binding"/>
    <property type="evidence" value="ECO:0007669"/>
    <property type="project" value="UniProtKB-KW"/>
</dbReference>
<name>A0A1M5CWE5_9BACT</name>
<keyword evidence="3" id="KW-0408">Iron</keyword>
<reference evidence="7" key="1">
    <citation type="submission" date="2016-11" db="EMBL/GenBank/DDBJ databases">
        <authorList>
            <person name="Varghese N."/>
            <person name="Submissions S."/>
        </authorList>
    </citation>
    <scope>NUCLEOTIDE SEQUENCE [LARGE SCALE GENOMIC DNA]</scope>
    <source>
        <strain evidence="7">DSM 9756</strain>
    </source>
</reference>
<dbReference type="RefSeq" id="WP_073039588.1">
    <property type="nucleotide sequence ID" value="NZ_FQVB01000021.1"/>
</dbReference>
<dbReference type="PANTHER" id="PTHR36214:SF3">
    <property type="entry name" value="ACETYL-COA DECARBONYLASE_SYNTHASE COMPLEX SUBUNIT GAMMA"/>
    <property type="match status" value="1"/>
</dbReference>
<evidence type="ECO:0000256" key="2">
    <source>
        <dbReference type="ARBA" id="ARBA00022723"/>
    </source>
</evidence>
<evidence type="ECO:0000256" key="3">
    <source>
        <dbReference type="ARBA" id="ARBA00023004"/>
    </source>
</evidence>
<feature type="domain" description="4Fe-4S" evidence="5">
    <location>
        <begin position="1"/>
        <end position="59"/>
    </location>
</feature>
<evidence type="ECO:0000313" key="6">
    <source>
        <dbReference type="EMBL" id="SHF58996.1"/>
    </source>
</evidence>
<dbReference type="AlphaFoldDB" id="A0A1M5CWE5"/>
<keyword evidence="7" id="KW-1185">Reference proteome</keyword>
<protein>
    <submittedName>
        <fullName evidence="6">Putative Fe-S cluster</fullName>
    </submittedName>
</protein>
<dbReference type="InterPro" id="IPR051069">
    <property type="entry name" value="ACDS_complex_subunit"/>
</dbReference>
<dbReference type="PANTHER" id="PTHR36214">
    <property type="match status" value="1"/>
</dbReference>
<keyword evidence="1" id="KW-0004">4Fe-4S</keyword>
<evidence type="ECO:0000256" key="1">
    <source>
        <dbReference type="ARBA" id="ARBA00022485"/>
    </source>
</evidence>
<dbReference type="Proteomes" id="UP000184076">
    <property type="component" value="Unassembled WGS sequence"/>
</dbReference>
<dbReference type="GO" id="GO:0051539">
    <property type="term" value="F:4 iron, 4 sulfur cluster binding"/>
    <property type="evidence" value="ECO:0007669"/>
    <property type="project" value="UniProtKB-KW"/>
</dbReference>
<evidence type="ECO:0000313" key="7">
    <source>
        <dbReference type="Proteomes" id="UP000184076"/>
    </source>
</evidence>
<sequence length="66" mass="7241">MKLNVVEILKNLPKTNCKECGEPTCMAFAARLAKKDIELKACPPLFTSEYAAQREALENLLMGAVA</sequence>
<keyword evidence="2" id="KW-0479">Metal-binding</keyword>
<keyword evidence="4" id="KW-0411">Iron-sulfur</keyword>
<organism evidence="6 7">
    <name type="scientific">Desulfacinum infernum DSM 9756</name>
    <dbReference type="NCBI Taxonomy" id="1121391"/>
    <lineage>
        <taxon>Bacteria</taxon>
        <taxon>Pseudomonadati</taxon>
        <taxon>Thermodesulfobacteriota</taxon>
        <taxon>Syntrophobacteria</taxon>
        <taxon>Syntrophobacterales</taxon>
        <taxon>Syntrophobacteraceae</taxon>
        <taxon>Desulfacinum</taxon>
    </lineage>
</organism>
<dbReference type="Gene3D" id="3.20.20.20">
    <property type="entry name" value="Dihydropteroate synthase-like"/>
    <property type="match status" value="1"/>
</dbReference>
<dbReference type="STRING" id="1121391.SAMN02745206_02302"/>
<dbReference type="Pfam" id="PF04060">
    <property type="entry name" value="FeS"/>
    <property type="match status" value="1"/>
</dbReference>
<gene>
    <name evidence="6" type="ORF">SAMN02745206_02302</name>
</gene>
<dbReference type="EMBL" id="FQVB01000021">
    <property type="protein sequence ID" value="SHF58996.1"/>
    <property type="molecule type" value="Genomic_DNA"/>
</dbReference>